<sequence length="234" mass="27293">MDKEVASRLKKHLAGGRLTRYHDVQSCKLVPFEVKRLMVDHLKGVRAETARKKADREMQERIISRRQRDEDDNDEPEFYAEHLPDEHQRWIRLIRAQSRVESWEAEQRGSFEVGSDSVSGSGSRVGDEVQRLDNLVYVHYNMRLRVKHLTKDPKHGEVEYDPVEIGLLRDDEDPMVTKRGDYELDEEADDPKDPPRPNTFLARAIEAEEEKKGEHGNVRQPHSSQFQAELEDEV</sequence>
<dbReference type="AlphaFoldDB" id="A0A843V9Z9"/>
<feature type="compositionally biased region" description="Basic and acidic residues" evidence="1">
    <location>
        <begin position="205"/>
        <end position="217"/>
    </location>
</feature>
<name>A0A843V9Z9_COLES</name>
<gene>
    <name evidence="2" type="ORF">Taro_024655</name>
</gene>
<evidence type="ECO:0000313" key="3">
    <source>
        <dbReference type="Proteomes" id="UP000652761"/>
    </source>
</evidence>
<feature type="region of interest" description="Disordered" evidence="1">
    <location>
        <begin position="50"/>
        <end position="76"/>
    </location>
</feature>
<evidence type="ECO:0000256" key="1">
    <source>
        <dbReference type="SAM" id="MobiDB-lite"/>
    </source>
</evidence>
<feature type="compositionally biased region" description="Basic and acidic residues" evidence="1">
    <location>
        <begin position="50"/>
        <end position="69"/>
    </location>
</feature>
<evidence type="ECO:0000313" key="2">
    <source>
        <dbReference type="EMBL" id="MQL92036.1"/>
    </source>
</evidence>
<feature type="region of interest" description="Disordered" evidence="1">
    <location>
        <begin position="169"/>
        <end position="234"/>
    </location>
</feature>
<dbReference type="Proteomes" id="UP000652761">
    <property type="component" value="Unassembled WGS sequence"/>
</dbReference>
<dbReference type="EMBL" id="NMUH01001403">
    <property type="protein sequence ID" value="MQL92036.1"/>
    <property type="molecule type" value="Genomic_DNA"/>
</dbReference>
<reference evidence="2" key="1">
    <citation type="submission" date="2017-07" db="EMBL/GenBank/DDBJ databases">
        <title>Taro Niue Genome Assembly and Annotation.</title>
        <authorList>
            <person name="Atibalentja N."/>
            <person name="Keating K."/>
            <person name="Fields C.J."/>
        </authorList>
    </citation>
    <scope>NUCLEOTIDE SEQUENCE</scope>
    <source>
        <strain evidence="2">Niue_2</strain>
        <tissue evidence="2">Leaf</tissue>
    </source>
</reference>
<organism evidence="2 3">
    <name type="scientific">Colocasia esculenta</name>
    <name type="common">Wild taro</name>
    <name type="synonym">Arum esculentum</name>
    <dbReference type="NCBI Taxonomy" id="4460"/>
    <lineage>
        <taxon>Eukaryota</taxon>
        <taxon>Viridiplantae</taxon>
        <taxon>Streptophyta</taxon>
        <taxon>Embryophyta</taxon>
        <taxon>Tracheophyta</taxon>
        <taxon>Spermatophyta</taxon>
        <taxon>Magnoliopsida</taxon>
        <taxon>Liliopsida</taxon>
        <taxon>Araceae</taxon>
        <taxon>Aroideae</taxon>
        <taxon>Colocasieae</taxon>
        <taxon>Colocasia</taxon>
    </lineage>
</organism>
<accession>A0A843V9Z9</accession>
<protein>
    <submittedName>
        <fullName evidence="2">Uncharacterized protein</fullName>
    </submittedName>
</protein>
<keyword evidence="3" id="KW-1185">Reference proteome</keyword>
<proteinExistence type="predicted"/>
<comment type="caution">
    <text evidence="2">The sequence shown here is derived from an EMBL/GenBank/DDBJ whole genome shotgun (WGS) entry which is preliminary data.</text>
</comment>